<dbReference type="STRING" id="333673.A0A3M0JGS4"/>
<reference evidence="2 3" key="1">
    <citation type="submission" date="2018-07" db="EMBL/GenBank/DDBJ databases">
        <title>A high quality draft genome assembly of the barn swallow (H. rustica rustica).</title>
        <authorList>
            <person name="Formenti G."/>
            <person name="Chiara M."/>
            <person name="Poveda L."/>
            <person name="Francoijs K.-J."/>
            <person name="Bonisoli-Alquati A."/>
            <person name="Canova L."/>
            <person name="Gianfranceschi L."/>
            <person name="Horner D.S."/>
            <person name="Saino N."/>
        </authorList>
    </citation>
    <scope>NUCLEOTIDE SEQUENCE [LARGE SCALE GENOMIC DNA]</scope>
    <source>
        <strain evidence="2">Chelidonia</strain>
        <tissue evidence="2">Blood</tissue>
    </source>
</reference>
<proteinExistence type="predicted"/>
<gene>
    <name evidence="2" type="ORF">DUI87_22946</name>
</gene>
<feature type="compositionally biased region" description="Pro residues" evidence="1">
    <location>
        <begin position="1"/>
        <end position="10"/>
    </location>
</feature>
<evidence type="ECO:0000313" key="2">
    <source>
        <dbReference type="EMBL" id="RMC00338.1"/>
    </source>
</evidence>
<dbReference type="AlphaFoldDB" id="A0A3M0JGS4"/>
<organism evidence="2 3">
    <name type="scientific">Hirundo rustica rustica</name>
    <dbReference type="NCBI Taxonomy" id="333673"/>
    <lineage>
        <taxon>Eukaryota</taxon>
        <taxon>Metazoa</taxon>
        <taxon>Chordata</taxon>
        <taxon>Craniata</taxon>
        <taxon>Vertebrata</taxon>
        <taxon>Euteleostomi</taxon>
        <taxon>Archelosauria</taxon>
        <taxon>Archosauria</taxon>
        <taxon>Dinosauria</taxon>
        <taxon>Saurischia</taxon>
        <taxon>Theropoda</taxon>
        <taxon>Coelurosauria</taxon>
        <taxon>Aves</taxon>
        <taxon>Neognathae</taxon>
        <taxon>Neoaves</taxon>
        <taxon>Telluraves</taxon>
        <taxon>Australaves</taxon>
        <taxon>Passeriformes</taxon>
        <taxon>Sylvioidea</taxon>
        <taxon>Hirundinidae</taxon>
        <taxon>Hirundo</taxon>
    </lineage>
</organism>
<protein>
    <submittedName>
        <fullName evidence="2">Uncharacterized protein</fullName>
    </submittedName>
</protein>
<evidence type="ECO:0000256" key="1">
    <source>
        <dbReference type="SAM" id="MobiDB-lite"/>
    </source>
</evidence>
<dbReference type="Proteomes" id="UP000269221">
    <property type="component" value="Unassembled WGS sequence"/>
</dbReference>
<keyword evidence="3" id="KW-1185">Reference proteome</keyword>
<comment type="caution">
    <text evidence="2">The sequence shown here is derived from an EMBL/GenBank/DDBJ whole genome shotgun (WGS) entry which is preliminary data.</text>
</comment>
<dbReference type="EMBL" id="QRBI01000144">
    <property type="protein sequence ID" value="RMC00338.1"/>
    <property type="molecule type" value="Genomic_DNA"/>
</dbReference>
<accession>A0A3M0JGS4</accession>
<feature type="compositionally biased region" description="Low complexity" evidence="1">
    <location>
        <begin position="11"/>
        <end position="37"/>
    </location>
</feature>
<sequence>MEAARPPPSGGSPSADSPDTAAATADSSGASGGAEPEWGPPPPPPLGRRHSNKRFTGLKLFGRSSISSLQGWSNPGSSTCYGFEESHVSQLAGPGSQAN</sequence>
<feature type="region of interest" description="Disordered" evidence="1">
    <location>
        <begin position="1"/>
        <end position="55"/>
    </location>
</feature>
<name>A0A3M0JGS4_HIRRU</name>
<evidence type="ECO:0000313" key="3">
    <source>
        <dbReference type="Proteomes" id="UP000269221"/>
    </source>
</evidence>